<dbReference type="PROSITE" id="PS50943">
    <property type="entry name" value="HTH_CROC1"/>
    <property type="match status" value="1"/>
</dbReference>
<sequence length="84" mass="9530">MKLIDRRKLARLLVIQEISQRQLASDIGWKSHSYLGRLLRGEVDTLEPEAALRIAERLKVGVDDLFVPRVSTHSAQPARRRSAA</sequence>
<dbReference type="SMART" id="SM00530">
    <property type="entry name" value="HTH_XRE"/>
    <property type="match status" value="1"/>
</dbReference>
<organism evidence="2 3">
    <name type="scientific">Kribbella deserti</name>
    <dbReference type="NCBI Taxonomy" id="1926257"/>
    <lineage>
        <taxon>Bacteria</taxon>
        <taxon>Bacillati</taxon>
        <taxon>Actinomycetota</taxon>
        <taxon>Actinomycetes</taxon>
        <taxon>Propionibacteriales</taxon>
        <taxon>Kribbellaceae</taxon>
        <taxon>Kribbella</taxon>
    </lineage>
</organism>
<dbReference type="SUPFAM" id="SSF47413">
    <property type="entry name" value="lambda repressor-like DNA-binding domains"/>
    <property type="match status" value="1"/>
</dbReference>
<evidence type="ECO:0000313" key="3">
    <source>
        <dbReference type="Proteomes" id="UP001589890"/>
    </source>
</evidence>
<gene>
    <name evidence="2" type="ORF">ACFFGN_18705</name>
</gene>
<dbReference type="CDD" id="cd00093">
    <property type="entry name" value="HTH_XRE"/>
    <property type="match status" value="1"/>
</dbReference>
<name>A0ABV6QN98_9ACTN</name>
<dbReference type="InterPro" id="IPR010982">
    <property type="entry name" value="Lambda_DNA-bd_dom_sf"/>
</dbReference>
<evidence type="ECO:0000259" key="1">
    <source>
        <dbReference type="PROSITE" id="PS50943"/>
    </source>
</evidence>
<dbReference type="Proteomes" id="UP001589890">
    <property type="component" value="Unassembled WGS sequence"/>
</dbReference>
<comment type="caution">
    <text evidence="2">The sequence shown here is derived from an EMBL/GenBank/DDBJ whole genome shotgun (WGS) entry which is preliminary data.</text>
</comment>
<accession>A0ABV6QN98</accession>
<reference evidence="2 3" key="1">
    <citation type="submission" date="2024-09" db="EMBL/GenBank/DDBJ databases">
        <authorList>
            <person name="Sun Q."/>
            <person name="Mori K."/>
        </authorList>
    </citation>
    <scope>NUCLEOTIDE SEQUENCE [LARGE SCALE GENOMIC DNA]</scope>
    <source>
        <strain evidence="2 3">CGMCC 1.15906</strain>
    </source>
</reference>
<evidence type="ECO:0000313" key="2">
    <source>
        <dbReference type="EMBL" id="MFC0626115.1"/>
    </source>
</evidence>
<dbReference type="Gene3D" id="1.10.260.40">
    <property type="entry name" value="lambda repressor-like DNA-binding domains"/>
    <property type="match status" value="1"/>
</dbReference>
<proteinExistence type="predicted"/>
<dbReference type="EMBL" id="JBHLTC010000022">
    <property type="protein sequence ID" value="MFC0626115.1"/>
    <property type="molecule type" value="Genomic_DNA"/>
</dbReference>
<keyword evidence="3" id="KW-1185">Reference proteome</keyword>
<dbReference type="Pfam" id="PF01381">
    <property type="entry name" value="HTH_3"/>
    <property type="match status" value="1"/>
</dbReference>
<protein>
    <submittedName>
        <fullName evidence="2">Helix-turn-helix domain-containing protein</fullName>
    </submittedName>
</protein>
<feature type="domain" description="HTH cro/C1-type" evidence="1">
    <location>
        <begin position="9"/>
        <end position="65"/>
    </location>
</feature>
<dbReference type="InterPro" id="IPR001387">
    <property type="entry name" value="Cro/C1-type_HTH"/>
</dbReference>
<dbReference type="RefSeq" id="WP_380049238.1">
    <property type="nucleotide sequence ID" value="NZ_JBHLTC010000022.1"/>
</dbReference>